<reference evidence="2" key="1">
    <citation type="journal article" date="2014" name="Front. Microbiol.">
        <title>High frequency of phylogenetically diverse reductive dehalogenase-homologous genes in deep subseafloor sedimentary metagenomes.</title>
        <authorList>
            <person name="Kawai M."/>
            <person name="Futagami T."/>
            <person name="Toyoda A."/>
            <person name="Takaki Y."/>
            <person name="Nishi S."/>
            <person name="Hori S."/>
            <person name="Arai W."/>
            <person name="Tsubouchi T."/>
            <person name="Morono Y."/>
            <person name="Uchiyama I."/>
            <person name="Ito T."/>
            <person name="Fujiyama A."/>
            <person name="Inagaki F."/>
            <person name="Takami H."/>
        </authorList>
    </citation>
    <scope>NUCLEOTIDE SEQUENCE</scope>
    <source>
        <strain evidence="2">Expedition CK06-06</strain>
    </source>
</reference>
<accession>X1HSE6</accession>
<gene>
    <name evidence="2" type="ORF">S03H2_38512</name>
</gene>
<name>X1HSE6_9ZZZZ</name>
<organism evidence="2">
    <name type="scientific">marine sediment metagenome</name>
    <dbReference type="NCBI Taxonomy" id="412755"/>
    <lineage>
        <taxon>unclassified sequences</taxon>
        <taxon>metagenomes</taxon>
        <taxon>ecological metagenomes</taxon>
    </lineage>
</organism>
<keyword evidence="1" id="KW-0175">Coiled coil</keyword>
<evidence type="ECO:0000256" key="1">
    <source>
        <dbReference type="SAM" id="Coils"/>
    </source>
</evidence>
<dbReference type="EMBL" id="BARU01023750">
    <property type="protein sequence ID" value="GAH56774.1"/>
    <property type="molecule type" value="Genomic_DNA"/>
</dbReference>
<protein>
    <submittedName>
        <fullName evidence="2">Uncharacterized protein</fullName>
    </submittedName>
</protein>
<feature type="non-terminal residue" evidence="2">
    <location>
        <position position="1"/>
    </location>
</feature>
<feature type="coiled-coil region" evidence="1">
    <location>
        <begin position="2"/>
        <end position="29"/>
    </location>
</feature>
<dbReference type="AlphaFoldDB" id="X1HSE6"/>
<evidence type="ECO:0000313" key="2">
    <source>
        <dbReference type="EMBL" id="GAH56774.1"/>
    </source>
</evidence>
<comment type="caution">
    <text evidence="2">The sequence shown here is derived from an EMBL/GenBank/DDBJ whole genome shotgun (WGS) entry which is preliminary data.</text>
</comment>
<proteinExistence type="predicted"/>
<sequence length="133" mass="15569">EILNMIKEIEKKNSEIEKYLSRLSILSRNETLKNIMNNIIESNSILQEIEKSKGKHLHTEVKEQANALQHLVDNFISKIQEKPTKKIIYLREFLENFPSISSNDKDVIINSLKDEKNKDKLREKMSSLVSIFL</sequence>